<feature type="region of interest" description="Disordered" evidence="1">
    <location>
        <begin position="1"/>
        <end position="31"/>
    </location>
</feature>
<proteinExistence type="predicted"/>
<dbReference type="Proteomes" id="UP000823775">
    <property type="component" value="Unassembled WGS sequence"/>
</dbReference>
<dbReference type="EMBL" id="JACEIK010000973">
    <property type="protein sequence ID" value="MCD7464517.1"/>
    <property type="molecule type" value="Genomic_DNA"/>
</dbReference>
<organism evidence="2 3">
    <name type="scientific">Datura stramonium</name>
    <name type="common">Jimsonweed</name>
    <name type="synonym">Common thornapple</name>
    <dbReference type="NCBI Taxonomy" id="4076"/>
    <lineage>
        <taxon>Eukaryota</taxon>
        <taxon>Viridiplantae</taxon>
        <taxon>Streptophyta</taxon>
        <taxon>Embryophyta</taxon>
        <taxon>Tracheophyta</taxon>
        <taxon>Spermatophyta</taxon>
        <taxon>Magnoliopsida</taxon>
        <taxon>eudicotyledons</taxon>
        <taxon>Gunneridae</taxon>
        <taxon>Pentapetalae</taxon>
        <taxon>asterids</taxon>
        <taxon>lamiids</taxon>
        <taxon>Solanales</taxon>
        <taxon>Solanaceae</taxon>
        <taxon>Solanoideae</taxon>
        <taxon>Datureae</taxon>
        <taxon>Datura</taxon>
    </lineage>
</organism>
<evidence type="ECO:0000313" key="2">
    <source>
        <dbReference type="EMBL" id="MCD7464517.1"/>
    </source>
</evidence>
<sequence length="187" mass="21125">MGRRAQILTQKEIMAQDARSKQENQQKQKNLQKGRVLIVNEEVRVGSDEDEGSVMQLLNELKSASMKRSQSGENVIQHHVKEDRKYGHKEEACRAKNPKVDIVPHNKAKVVDTKVETLEPTTQMIVGESRVKKVSDSKGWITLSNSVQQKKMGVRMNEEDIIQTNSFQTLGNDDTGQQIDIRSINSG</sequence>
<evidence type="ECO:0000313" key="3">
    <source>
        <dbReference type="Proteomes" id="UP000823775"/>
    </source>
</evidence>
<keyword evidence="3" id="KW-1185">Reference proteome</keyword>
<feature type="region of interest" description="Disordered" evidence="1">
    <location>
        <begin position="168"/>
        <end position="187"/>
    </location>
</feature>
<name>A0ABS8SZL2_DATST</name>
<gene>
    <name evidence="2" type="ORF">HAX54_052927</name>
</gene>
<protein>
    <submittedName>
        <fullName evidence="2">Uncharacterized protein</fullName>
    </submittedName>
</protein>
<reference evidence="2 3" key="1">
    <citation type="journal article" date="2021" name="BMC Genomics">
        <title>Datura genome reveals duplications of psychoactive alkaloid biosynthetic genes and high mutation rate following tissue culture.</title>
        <authorList>
            <person name="Rajewski A."/>
            <person name="Carter-House D."/>
            <person name="Stajich J."/>
            <person name="Litt A."/>
        </authorList>
    </citation>
    <scope>NUCLEOTIDE SEQUENCE [LARGE SCALE GENOMIC DNA]</scope>
    <source>
        <strain evidence="2">AR-01</strain>
    </source>
</reference>
<comment type="caution">
    <text evidence="2">The sequence shown here is derived from an EMBL/GenBank/DDBJ whole genome shotgun (WGS) entry which is preliminary data.</text>
</comment>
<accession>A0ABS8SZL2</accession>
<evidence type="ECO:0000256" key="1">
    <source>
        <dbReference type="SAM" id="MobiDB-lite"/>
    </source>
</evidence>